<keyword evidence="2" id="KW-1185">Reference proteome</keyword>
<accession>A0ABT0YKP2</accession>
<name>A0ABT0YKP2_9BURK</name>
<organism evidence="1 2">
    <name type="scientific">Caldimonas mangrovi</name>
    <dbReference type="NCBI Taxonomy" id="2944811"/>
    <lineage>
        <taxon>Bacteria</taxon>
        <taxon>Pseudomonadati</taxon>
        <taxon>Pseudomonadota</taxon>
        <taxon>Betaproteobacteria</taxon>
        <taxon>Burkholderiales</taxon>
        <taxon>Sphaerotilaceae</taxon>
        <taxon>Caldimonas</taxon>
    </lineage>
</organism>
<evidence type="ECO:0008006" key="3">
    <source>
        <dbReference type="Google" id="ProtNLM"/>
    </source>
</evidence>
<gene>
    <name evidence="1" type="ORF">M8A51_05250</name>
</gene>
<proteinExistence type="predicted"/>
<evidence type="ECO:0000313" key="2">
    <source>
        <dbReference type="Proteomes" id="UP001165541"/>
    </source>
</evidence>
<protein>
    <recommendedName>
        <fullName evidence="3">DUF3563 domain-containing protein</fullName>
    </recommendedName>
</protein>
<comment type="caution">
    <text evidence="1">The sequence shown here is derived from an EMBL/GenBank/DDBJ whole genome shotgun (WGS) entry which is preliminary data.</text>
</comment>
<dbReference type="Proteomes" id="UP001165541">
    <property type="component" value="Unassembled WGS sequence"/>
</dbReference>
<sequence length="89" mass="9906">MTSRSAHLPRHAATPVRMPFAAAIVQGLVQALVHTTHGIAGAWRRLAEDQDARFLRSACDLEDLEYRLRVLERGRRGPGRAMMARGPYA</sequence>
<evidence type="ECO:0000313" key="1">
    <source>
        <dbReference type="EMBL" id="MCM5678934.1"/>
    </source>
</evidence>
<dbReference type="EMBL" id="JAMKFE010000003">
    <property type="protein sequence ID" value="MCM5678934.1"/>
    <property type="molecule type" value="Genomic_DNA"/>
</dbReference>
<reference evidence="1" key="1">
    <citation type="submission" date="2022-05" db="EMBL/GenBank/DDBJ databases">
        <title>Schlegelella sp. nov., isolated from mangrove soil.</title>
        <authorList>
            <person name="Liu Y."/>
            <person name="Ge X."/>
            <person name="Liu W."/>
        </authorList>
    </citation>
    <scope>NUCLEOTIDE SEQUENCE</scope>
    <source>
        <strain evidence="1">S2-27</strain>
    </source>
</reference>
<dbReference type="RefSeq" id="WP_251777122.1">
    <property type="nucleotide sequence ID" value="NZ_JAMKFE010000003.1"/>
</dbReference>